<evidence type="ECO:0000256" key="1">
    <source>
        <dbReference type="SAM" id="MobiDB-lite"/>
    </source>
</evidence>
<feature type="compositionally biased region" description="Polar residues" evidence="1">
    <location>
        <begin position="177"/>
        <end position="197"/>
    </location>
</feature>
<proteinExistence type="predicted"/>
<organism evidence="2 3">
    <name type="scientific">Papaver nudicaule</name>
    <name type="common">Iceland poppy</name>
    <dbReference type="NCBI Taxonomy" id="74823"/>
    <lineage>
        <taxon>Eukaryota</taxon>
        <taxon>Viridiplantae</taxon>
        <taxon>Streptophyta</taxon>
        <taxon>Embryophyta</taxon>
        <taxon>Tracheophyta</taxon>
        <taxon>Spermatophyta</taxon>
        <taxon>Magnoliopsida</taxon>
        <taxon>Ranunculales</taxon>
        <taxon>Papaveraceae</taxon>
        <taxon>Papaveroideae</taxon>
        <taxon>Papaver</taxon>
    </lineage>
</organism>
<feature type="region of interest" description="Disordered" evidence="1">
    <location>
        <begin position="147"/>
        <end position="197"/>
    </location>
</feature>
<feature type="compositionally biased region" description="Basic residues" evidence="1">
    <location>
        <begin position="167"/>
        <end position="176"/>
    </location>
</feature>
<comment type="caution">
    <text evidence="2">The sequence shown here is derived from an EMBL/GenBank/DDBJ whole genome shotgun (WGS) entry which is preliminary data.</text>
</comment>
<protein>
    <submittedName>
        <fullName evidence="2">Uncharacterized protein</fullName>
    </submittedName>
</protein>
<gene>
    <name evidence="2" type="ORF">MKW94_030923</name>
</gene>
<dbReference type="PANTHER" id="PTHR36072">
    <property type="entry name" value="OS01G0541600 PROTEIN"/>
    <property type="match status" value="1"/>
</dbReference>
<dbReference type="EMBL" id="JAJJMA010195526">
    <property type="protein sequence ID" value="MCL7038925.1"/>
    <property type="molecule type" value="Genomic_DNA"/>
</dbReference>
<keyword evidence="3" id="KW-1185">Reference proteome</keyword>
<dbReference type="AlphaFoldDB" id="A0AA42AQZ6"/>
<name>A0AA42AQZ6_PAPNU</name>
<dbReference type="PANTHER" id="PTHR36072:SF2">
    <property type="entry name" value="OS01G0531000 PROTEIN"/>
    <property type="match status" value="1"/>
</dbReference>
<evidence type="ECO:0000313" key="2">
    <source>
        <dbReference type="EMBL" id="MCL7038925.1"/>
    </source>
</evidence>
<reference evidence="2" key="1">
    <citation type="submission" date="2022-03" db="EMBL/GenBank/DDBJ databases">
        <title>A functionally conserved STORR gene fusion in Papaver species that diverged 16.8 million years ago.</title>
        <authorList>
            <person name="Catania T."/>
        </authorList>
    </citation>
    <scope>NUCLEOTIDE SEQUENCE</scope>
    <source>
        <strain evidence="2">S-191538</strain>
    </source>
</reference>
<evidence type="ECO:0000313" key="3">
    <source>
        <dbReference type="Proteomes" id="UP001177140"/>
    </source>
</evidence>
<accession>A0AA42AQZ6</accession>
<dbReference type="Proteomes" id="UP001177140">
    <property type="component" value="Unassembled WGS sequence"/>
</dbReference>
<sequence length="212" mass="23783">MQDLTLVQRLCDSILQSGSNCNVRIEKNGLKKKEKRRKNSSVPPQNSVVYACNFCSHRNLKRGTSKNHMKEILPPRPKKVKSDEKRLNLVKPKADECKLDMNVEAIVCPENVSGLKEDGTAQICSGSDRRRAEAKAPDMNPVVGNVDSEKSLATPSNKTRLLLLDSKRRKRTKSHNKQVATESNSTTTDAEKVSTNSNKRRWKSLKFLVVAL</sequence>